<sequence>MRPSMPDSARRSLPHAFDFEGDGERAHHWLESAYGTTLRLRGRTGTVRHRRTDHAAIAFDHLTIGARFEFGSDPMRGLVVVDVLSGDLEYTRDHVTDRGRDGDTVLVAGLDMPFRGRVDSCALRTTTFDVDAVGAAVQDLVPDHPRQRVSFSSYVPRSAVAGARWRATVDELATFFPGEESPLGRGEAARLLGHTLLDTFPNDVVGAGDPLQSGRDARDATPSTIRRAVRVIEERAHEDLSLADLALACRVTPRTLQYAFRRHLGCTPASYLRRVRLDLARQSLRDGSSSSVGDVAARFGFFNPGRFAADYRRLFDEYPKDTLARATR</sequence>
<accession>A0ABR8MLM6</accession>
<dbReference type="SUPFAM" id="SSF46689">
    <property type="entry name" value="Homeodomain-like"/>
    <property type="match status" value="1"/>
</dbReference>
<comment type="caution">
    <text evidence="5">The sequence shown here is derived from an EMBL/GenBank/DDBJ whole genome shotgun (WGS) entry which is preliminary data.</text>
</comment>
<evidence type="ECO:0000313" key="6">
    <source>
        <dbReference type="Proteomes" id="UP000649289"/>
    </source>
</evidence>
<dbReference type="InterPro" id="IPR050204">
    <property type="entry name" value="AraC_XylS_family_regulators"/>
</dbReference>
<proteinExistence type="predicted"/>
<name>A0ABR8MLM6_9ACTN</name>
<evidence type="ECO:0000313" key="5">
    <source>
        <dbReference type="EMBL" id="MBD3915705.1"/>
    </source>
</evidence>
<keyword evidence="3" id="KW-0804">Transcription</keyword>
<dbReference type="Gene3D" id="1.10.10.60">
    <property type="entry name" value="Homeodomain-like"/>
    <property type="match status" value="1"/>
</dbReference>
<keyword evidence="1" id="KW-0805">Transcription regulation</keyword>
<reference evidence="5 6" key="1">
    <citation type="submission" date="2020-09" db="EMBL/GenBank/DDBJ databases">
        <title>novel species in genus Nocardioides.</title>
        <authorList>
            <person name="Zhang G."/>
        </authorList>
    </citation>
    <scope>NUCLEOTIDE SEQUENCE [LARGE SCALE GENOMIC DNA]</scope>
    <source>
        <strain evidence="5 6">19197</strain>
    </source>
</reference>
<keyword evidence="6" id="KW-1185">Reference proteome</keyword>
<dbReference type="PANTHER" id="PTHR46796">
    <property type="entry name" value="HTH-TYPE TRANSCRIPTIONAL ACTIVATOR RHAS-RELATED"/>
    <property type="match status" value="1"/>
</dbReference>
<dbReference type="SMART" id="SM00342">
    <property type="entry name" value="HTH_ARAC"/>
    <property type="match status" value="1"/>
</dbReference>
<organism evidence="5 6">
    <name type="scientific">Nocardioides hwasunensis</name>
    <dbReference type="NCBI Taxonomy" id="397258"/>
    <lineage>
        <taxon>Bacteria</taxon>
        <taxon>Bacillati</taxon>
        <taxon>Actinomycetota</taxon>
        <taxon>Actinomycetes</taxon>
        <taxon>Propionibacteriales</taxon>
        <taxon>Nocardioidaceae</taxon>
        <taxon>Nocardioides</taxon>
    </lineage>
</organism>
<feature type="domain" description="HTH araC/xylS-type" evidence="4">
    <location>
        <begin position="226"/>
        <end position="325"/>
    </location>
</feature>
<gene>
    <name evidence="5" type="ORF">IEZ25_13860</name>
</gene>
<evidence type="ECO:0000259" key="4">
    <source>
        <dbReference type="PROSITE" id="PS01124"/>
    </source>
</evidence>
<dbReference type="InterPro" id="IPR009057">
    <property type="entry name" value="Homeodomain-like_sf"/>
</dbReference>
<protein>
    <submittedName>
        <fullName evidence="5">Helix-turn-helix transcriptional regulator</fullName>
    </submittedName>
</protein>
<dbReference type="EMBL" id="JACXYY010000005">
    <property type="protein sequence ID" value="MBD3915705.1"/>
    <property type="molecule type" value="Genomic_DNA"/>
</dbReference>
<dbReference type="InterPro" id="IPR018060">
    <property type="entry name" value="HTH_AraC"/>
</dbReference>
<evidence type="ECO:0000256" key="3">
    <source>
        <dbReference type="ARBA" id="ARBA00023163"/>
    </source>
</evidence>
<dbReference type="Proteomes" id="UP000649289">
    <property type="component" value="Unassembled WGS sequence"/>
</dbReference>
<dbReference type="PANTHER" id="PTHR46796:SF12">
    <property type="entry name" value="HTH-TYPE DNA-BINDING TRANSCRIPTIONAL ACTIVATOR EUTR"/>
    <property type="match status" value="1"/>
</dbReference>
<evidence type="ECO:0000256" key="1">
    <source>
        <dbReference type="ARBA" id="ARBA00023015"/>
    </source>
</evidence>
<dbReference type="Pfam" id="PF12833">
    <property type="entry name" value="HTH_18"/>
    <property type="match status" value="1"/>
</dbReference>
<dbReference type="PROSITE" id="PS01124">
    <property type="entry name" value="HTH_ARAC_FAMILY_2"/>
    <property type="match status" value="1"/>
</dbReference>
<evidence type="ECO:0000256" key="2">
    <source>
        <dbReference type="ARBA" id="ARBA00023125"/>
    </source>
</evidence>
<keyword evidence="2" id="KW-0238">DNA-binding</keyword>